<organism evidence="1 2">
    <name type="scientific">Puccinia sorghi</name>
    <dbReference type="NCBI Taxonomy" id="27349"/>
    <lineage>
        <taxon>Eukaryota</taxon>
        <taxon>Fungi</taxon>
        <taxon>Dikarya</taxon>
        <taxon>Basidiomycota</taxon>
        <taxon>Pucciniomycotina</taxon>
        <taxon>Pucciniomycetes</taxon>
        <taxon>Pucciniales</taxon>
        <taxon>Pucciniaceae</taxon>
        <taxon>Puccinia</taxon>
    </lineage>
</organism>
<reference evidence="1 2" key="1">
    <citation type="submission" date="2015-08" db="EMBL/GenBank/DDBJ databases">
        <title>Next Generation Sequencing and Analysis of the Genome of Puccinia sorghi L Schw, the Causal Agent of Maize Common Rust.</title>
        <authorList>
            <person name="Rochi L."/>
            <person name="Burguener G."/>
            <person name="Darino M."/>
            <person name="Turjanski A."/>
            <person name="Kreff E."/>
            <person name="Dieguez M.J."/>
            <person name="Sacco F."/>
        </authorList>
    </citation>
    <scope>NUCLEOTIDE SEQUENCE [LARGE SCALE GENOMIC DNA]</scope>
    <source>
        <strain evidence="1 2">RO10H11247</strain>
    </source>
</reference>
<dbReference type="AlphaFoldDB" id="A0A0L6USQ6"/>
<dbReference type="Proteomes" id="UP000037035">
    <property type="component" value="Unassembled WGS sequence"/>
</dbReference>
<protein>
    <submittedName>
        <fullName evidence="1">Uncharacterized protein</fullName>
    </submittedName>
</protein>
<gene>
    <name evidence="1" type="ORF">VP01_4208g1</name>
</gene>
<proteinExistence type="predicted"/>
<evidence type="ECO:0000313" key="1">
    <source>
        <dbReference type="EMBL" id="KNZ50855.1"/>
    </source>
</evidence>
<name>A0A0L6USQ6_9BASI</name>
<dbReference type="VEuPathDB" id="FungiDB:VP01_4208g1"/>
<evidence type="ECO:0000313" key="2">
    <source>
        <dbReference type="Proteomes" id="UP000037035"/>
    </source>
</evidence>
<keyword evidence="2" id="KW-1185">Reference proteome</keyword>
<sequence length="345" mass="39133">MHSHCGVWKAAWLEHSACQLQAVDDQVFFFSDGFNNLAGNSFPIYIFPSFKQSPQKSVLTSSTCYQPARASKFLISAPLNHPCNNLETLDILQKVILGIMKADKIKDCILNMAKLWTLSPSLHSILHMATLRTFLNMATLRTLLNMATLRTLLNMATLRTLYFPWPHEGCFFHNVAISSMASSIWTYQESVLNVDILNMDAIFNMAALCTPSLISIPLNQIYHQGKIPKIAGSVQHFHIKKNENMLIYLPQNGEIMCISASTKQERHIKPTSSEEELNRNTLRTESLSFILGNTLLGIFLRYQTKFQPIKHVVSEINCNFFTSIFEILTPSRLSSNLGRLQKPYE</sequence>
<dbReference type="EMBL" id="LAVV01009289">
    <property type="protein sequence ID" value="KNZ50855.1"/>
    <property type="molecule type" value="Genomic_DNA"/>
</dbReference>
<comment type="caution">
    <text evidence="1">The sequence shown here is derived from an EMBL/GenBank/DDBJ whole genome shotgun (WGS) entry which is preliminary data.</text>
</comment>
<accession>A0A0L6USQ6</accession>